<dbReference type="InterPro" id="IPR026001">
    <property type="entry name" value="Abi-like_C"/>
</dbReference>
<reference evidence="2 3" key="1">
    <citation type="submission" date="2015-07" db="EMBL/GenBank/DDBJ databases">
        <title>Whole genome sequencing of Bosea vaviloviae isolated from cave pool.</title>
        <authorList>
            <person name="Tan N.E.H."/>
            <person name="Lee Y.P."/>
            <person name="Gan H.M."/>
            <person name="Barton H."/>
            <person name="Savka M.A."/>
        </authorList>
    </citation>
    <scope>NUCLEOTIDE SEQUENCE [LARGE SCALE GENOMIC DNA]</scope>
    <source>
        <strain evidence="2 3">SD260</strain>
    </source>
</reference>
<dbReference type="Pfam" id="PF14355">
    <property type="entry name" value="Abi_C"/>
    <property type="match status" value="1"/>
</dbReference>
<evidence type="ECO:0000313" key="3">
    <source>
        <dbReference type="Proteomes" id="UP000037822"/>
    </source>
</evidence>
<proteinExistence type="predicted"/>
<dbReference type="RefSeq" id="WP_054207539.1">
    <property type="nucleotide sequence ID" value="NZ_LGSZ01000018.1"/>
</dbReference>
<sequence>MTFYDMPDSWLERARLLENVMRESCTGGERDEPMYSALRSEFMQDDQLKALLPEMVRTNRTLASLWGELGEIAGYKGRRKHLNDAFTPIIDHLEGANRAPLDVVAGDALSTFDSDGVHTVWTKALARRTTDPEGAITMARTLLETVCKRVLDERNETYDDRADLPDLYKAVATSLNLAPDQHTEAPIKAILGSAMNLVNGLGTLRNRLSDSHGRGGKIPVKPSQRHASLAVNMAGALAAFIVETHQEKAAT</sequence>
<name>A0A0N1F600_9HYPH</name>
<accession>A0A0N1F600</accession>
<evidence type="ECO:0000259" key="1">
    <source>
        <dbReference type="Pfam" id="PF14355"/>
    </source>
</evidence>
<dbReference type="AlphaFoldDB" id="A0A0N1F600"/>
<dbReference type="PATRIC" id="fig|1526658.3.peg.4275"/>
<dbReference type="OrthoDB" id="7021751at2"/>
<organism evidence="2 3">
    <name type="scientific">Bosea vaviloviae</name>
    <dbReference type="NCBI Taxonomy" id="1526658"/>
    <lineage>
        <taxon>Bacteria</taxon>
        <taxon>Pseudomonadati</taxon>
        <taxon>Pseudomonadota</taxon>
        <taxon>Alphaproteobacteria</taxon>
        <taxon>Hyphomicrobiales</taxon>
        <taxon>Boseaceae</taxon>
        <taxon>Bosea</taxon>
    </lineage>
</organism>
<dbReference type="Proteomes" id="UP000037822">
    <property type="component" value="Unassembled WGS sequence"/>
</dbReference>
<dbReference type="EMBL" id="LGSZ01000018">
    <property type="protein sequence ID" value="KPH82587.1"/>
    <property type="molecule type" value="Genomic_DNA"/>
</dbReference>
<evidence type="ECO:0000313" key="2">
    <source>
        <dbReference type="EMBL" id="KPH82587.1"/>
    </source>
</evidence>
<gene>
    <name evidence="2" type="ORF">AE618_02830</name>
</gene>
<feature type="domain" description="Abortive infection protein-like C-terminal" evidence="1">
    <location>
        <begin position="165"/>
        <end position="242"/>
    </location>
</feature>
<keyword evidence="3" id="KW-1185">Reference proteome</keyword>
<comment type="caution">
    <text evidence="2">The sequence shown here is derived from an EMBL/GenBank/DDBJ whole genome shotgun (WGS) entry which is preliminary data.</text>
</comment>
<protein>
    <submittedName>
        <fullName evidence="2">Abortive phage resistance protein</fullName>
    </submittedName>
</protein>